<evidence type="ECO:0000313" key="11">
    <source>
        <dbReference type="Proteomes" id="UP000887565"/>
    </source>
</evidence>
<feature type="domain" description="ELM2" evidence="9">
    <location>
        <begin position="202"/>
        <end position="295"/>
    </location>
</feature>
<evidence type="ECO:0000256" key="1">
    <source>
        <dbReference type="ARBA" id="ARBA00004123"/>
    </source>
</evidence>
<evidence type="ECO:0000256" key="2">
    <source>
        <dbReference type="ARBA" id="ARBA00022491"/>
    </source>
</evidence>
<dbReference type="PROSITE" id="PS51293">
    <property type="entry name" value="SANT"/>
    <property type="match status" value="1"/>
</dbReference>
<dbReference type="WBParaSite" id="nRc.2.0.1.t06335-RA">
    <property type="protein sequence ID" value="nRc.2.0.1.t06335-RA"/>
    <property type="gene ID" value="nRc.2.0.1.g06335"/>
</dbReference>
<sequence length="377" mass="43496">MINYCGIMSEERPPQRQENSNDSNSMDVHVDEIYRDEVIPSAHASTADRYYEDEDDEYSVGDDDNAFDDEATIEHEEKLQNSSEIASELEALQKEQDMPIEDLMKLYGCGCHSLEIQSSSGGGKFKNSSYYVDEPNSSSSYENNSFRSDYVRTVTTTSSNVDENDAEDDGEKIPPDIRFLASENSITEDDDEDYTPEDEWRKEIRIGESYQADLNDVVVESLSQTSEIAAGETIIFDPSRLTPKDIEDYLQKFQLLVGEAQPSNFVTSDNEIALEILRQNDYNVVDALSCISNYDYRSEKSKRNALFGWTDDDRRNFENCLHSHGKDFNFVNRCLAGKTMRQIVYYYYHWKISPYYAHFVDSLEKDYNNFLFTIQQM</sequence>
<dbReference type="GO" id="GO:0042826">
    <property type="term" value="F:histone deacetylase binding"/>
    <property type="evidence" value="ECO:0007669"/>
    <property type="project" value="TreeGrafter"/>
</dbReference>
<evidence type="ECO:0000256" key="4">
    <source>
        <dbReference type="ARBA" id="ARBA00022771"/>
    </source>
</evidence>
<dbReference type="InterPro" id="IPR040138">
    <property type="entry name" value="MIER/MTA"/>
</dbReference>
<dbReference type="Gene3D" id="4.10.1240.50">
    <property type="match status" value="1"/>
</dbReference>
<evidence type="ECO:0000313" key="12">
    <source>
        <dbReference type="WBParaSite" id="nRc.2.0.1.t06335-RA"/>
    </source>
</evidence>
<keyword evidence="2" id="KW-0678">Repressor</keyword>
<dbReference type="GO" id="GO:0003677">
    <property type="term" value="F:DNA binding"/>
    <property type="evidence" value="ECO:0007669"/>
    <property type="project" value="UniProtKB-KW"/>
</dbReference>
<evidence type="ECO:0000259" key="10">
    <source>
        <dbReference type="PROSITE" id="PS51293"/>
    </source>
</evidence>
<dbReference type="Pfam" id="PF01448">
    <property type="entry name" value="ELM2"/>
    <property type="match status" value="1"/>
</dbReference>
<evidence type="ECO:0000256" key="5">
    <source>
        <dbReference type="ARBA" id="ARBA00022833"/>
    </source>
</evidence>
<dbReference type="InterPro" id="IPR017884">
    <property type="entry name" value="SANT_dom"/>
</dbReference>
<keyword evidence="6" id="KW-0238">DNA-binding</keyword>
<dbReference type="GO" id="GO:0000122">
    <property type="term" value="P:negative regulation of transcription by RNA polymerase II"/>
    <property type="evidence" value="ECO:0007669"/>
    <property type="project" value="TreeGrafter"/>
</dbReference>
<dbReference type="OMA" id="FPFARIN"/>
<protein>
    <submittedName>
        <fullName evidence="12">Uncharacterized protein</fullName>
    </submittedName>
</protein>
<keyword evidence="7" id="KW-0539">Nucleus</keyword>
<feature type="domain" description="SANT" evidence="10">
    <location>
        <begin position="309"/>
        <end position="355"/>
    </location>
</feature>
<feature type="compositionally biased region" description="Acidic residues" evidence="8">
    <location>
        <begin position="51"/>
        <end position="67"/>
    </location>
</feature>
<evidence type="ECO:0000256" key="6">
    <source>
        <dbReference type="ARBA" id="ARBA00023125"/>
    </source>
</evidence>
<keyword evidence="5" id="KW-0862">Zinc</keyword>
<feature type="compositionally biased region" description="Polar residues" evidence="8">
    <location>
        <begin position="16"/>
        <end position="26"/>
    </location>
</feature>
<name>A0A915HWZ5_ROMCU</name>
<proteinExistence type="predicted"/>
<dbReference type="AlphaFoldDB" id="A0A915HWZ5"/>
<dbReference type="InterPro" id="IPR009057">
    <property type="entry name" value="Homeodomain-like_sf"/>
</dbReference>
<keyword evidence="3" id="KW-0479">Metal-binding</keyword>
<keyword evidence="11" id="KW-1185">Reference proteome</keyword>
<dbReference type="GO" id="GO:0005654">
    <property type="term" value="C:nucleoplasm"/>
    <property type="evidence" value="ECO:0007669"/>
    <property type="project" value="TreeGrafter"/>
</dbReference>
<dbReference type="SUPFAM" id="SSF46689">
    <property type="entry name" value="Homeodomain-like"/>
    <property type="match status" value="1"/>
</dbReference>
<dbReference type="PANTHER" id="PTHR10865:SF28">
    <property type="entry name" value="ELM2 DOMAIN-CONTAINING PROTEIN"/>
    <property type="match status" value="1"/>
</dbReference>
<reference evidence="12" key="1">
    <citation type="submission" date="2022-11" db="UniProtKB">
        <authorList>
            <consortium name="WormBaseParasite"/>
        </authorList>
    </citation>
    <scope>IDENTIFICATION</scope>
</reference>
<comment type="subcellular location">
    <subcellularLocation>
        <location evidence="1">Nucleus</location>
    </subcellularLocation>
</comment>
<dbReference type="PANTHER" id="PTHR10865">
    <property type="entry name" value="METASTASIS-ASSOCIATED PROTEIN AND MESODERM INDUCTION EARLY RESPONSE PROTEIN"/>
    <property type="match status" value="1"/>
</dbReference>
<dbReference type="InterPro" id="IPR000949">
    <property type="entry name" value="ELM2_dom"/>
</dbReference>
<dbReference type="Gene3D" id="1.10.10.60">
    <property type="entry name" value="Homeodomain-like"/>
    <property type="match status" value="1"/>
</dbReference>
<keyword evidence="4" id="KW-0863">Zinc-finger</keyword>
<evidence type="ECO:0000259" key="9">
    <source>
        <dbReference type="PROSITE" id="PS51156"/>
    </source>
</evidence>
<dbReference type="PROSITE" id="PS51156">
    <property type="entry name" value="ELM2"/>
    <property type="match status" value="1"/>
</dbReference>
<feature type="region of interest" description="Disordered" evidence="8">
    <location>
        <begin position="1"/>
        <end position="67"/>
    </location>
</feature>
<feature type="compositionally biased region" description="Basic and acidic residues" evidence="8">
    <location>
        <begin position="28"/>
        <end position="38"/>
    </location>
</feature>
<evidence type="ECO:0000256" key="3">
    <source>
        <dbReference type="ARBA" id="ARBA00022723"/>
    </source>
</evidence>
<evidence type="ECO:0000256" key="7">
    <source>
        <dbReference type="ARBA" id="ARBA00023242"/>
    </source>
</evidence>
<organism evidence="11 12">
    <name type="scientific">Romanomermis culicivorax</name>
    <name type="common">Nematode worm</name>
    <dbReference type="NCBI Taxonomy" id="13658"/>
    <lineage>
        <taxon>Eukaryota</taxon>
        <taxon>Metazoa</taxon>
        <taxon>Ecdysozoa</taxon>
        <taxon>Nematoda</taxon>
        <taxon>Enoplea</taxon>
        <taxon>Dorylaimia</taxon>
        <taxon>Mermithida</taxon>
        <taxon>Mermithoidea</taxon>
        <taxon>Mermithidae</taxon>
        <taxon>Romanomermis</taxon>
    </lineage>
</organism>
<dbReference type="Proteomes" id="UP000887565">
    <property type="component" value="Unplaced"/>
</dbReference>
<dbReference type="FunFam" id="1.10.10.60:FF:000012">
    <property type="entry name" value="Metastasis-associated 1 family, member 3"/>
    <property type="match status" value="1"/>
</dbReference>
<dbReference type="GO" id="GO:0003714">
    <property type="term" value="F:transcription corepressor activity"/>
    <property type="evidence" value="ECO:0007669"/>
    <property type="project" value="TreeGrafter"/>
</dbReference>
<dbReference type="GO" id="GO:0008270">
    <property type="term" value="F:zinc ion binding"/>
    <property type="evidence" value="ECO:0007669"/>
    <property type="project" value="UniProtKB-KW"/>
</dbReference>
<evidence type="ECO:0000256" key="8">
    <source>
        <dbReference type="SAM" id="MobiDB-lite"/>
    </source>
</evidence>
<accession>A0A915HWZ5</accession>